<dbReference type="SUPFAM" id="SSF56019">
    <property type="entry name" value="The spindle assembly checkpoint protein mad2"/>
    <property type="match status" value="1"/>
</dbReference>
<feature type="region of interest" description="Disordered" evidence="6">
    <location>
        <begin position="187"/>
        <end position="212"/>
    </location>
</feature>
<dbReference type="PANTHER" id="PTHR11842:SF10">
    <property type="entry name" value="MITOTIC SPINDLE ASSEMBLY CHECKPOINT PROTEIN MAD2B"/>
    <property type="match status" value="1"/>
</dbReference>
<dbReference type="AlphaFoldDB" id="A0A8D2NWL3"/>
<dbReference type="PROSITE" id="PS50815">
    <property type="entry name" value="HORMA"/>
    <property type="match status" value="1"/>
</dbReference>
<dbReference type="PANTHER" id="PTHR11842">
    <property type="entry name" value="MITOTIC SPINDLE ASSEMBLY CHECKPOINT PROTEIN MAD2"/>
    <property type="match status" value="1"/>
</dbReference>
<sequence>MVLLYFPTPYSSILYFCFSVVADVLSEFLEVAVHLILYVREVYPIGIFQKRKKYNVPVQMSCHPELNQYIQDTLHCVKPLLEKNDVEKVVVVILDKEHHPVERFVFEITQPPLLSISSESLLSHVEQLLRAFILKISVCDAVLDNNPPGKCHLDPNSPMLGIAWLILWKLSPELEPDTSLRLHLHSSGSHTGGCHTQHGKDPGDKGFPLDPR</sequence>
<accession>A0A8D2NWL3</accession>
<evidence type="ECO:0000313" key="9">
    <source>
        <dbReference type="Proteomes" id="UP000694401"/>
    </source>
</evidence>
<dbReference type="InterPro" id="IPR003511">
    <property type="entry name" value="HORMA_dom"/>
</dbReference>
<dbReference type="Gene3D" id="3.30.900.10">
    <property type="entry name" value="HORMA domain"/>
    <property type="match status" value="1"/>
</dbReference>
<dbReference type="InterPro" id="IPR036570">
    <property type="entry name" value="HORMA_dom_sf"/>
</dbReference>
<evidence type="ECO:0000256" key="3">
    <source>
        <dbReference type="ARBA" id="ARBA00023242"/>
    </source>
</evidence>
<dbReference type="FunFam" id="3.30.900.10:FF:000003">
    <property type="entry name" value="Mitotic spindle assembly checkpoint protein MAD2B"/>
    <property type="match status" value="1"/>
</dbReference>
<protein>
    <recommendedName>
        <fullName evidence="4">Mitotic spindle assembly checkpoint protein MAD2B</fullName>
    </recommendedName>
    <alternativeName>
        <fullName evidence="5">Mitotic arrest deficient 2-like protein 2</fullName>
    </alternativeName>
</protein>
<feature type="domain" description="HORMA" evidence="7">
    <location>
        <begin position="19"/>
        <end position="212"/>
    </location>
</feature>
<organism evidence="8 9">
    <name type="scientific">Zosterops lateralis melanops</name>
    <dbReference type="NCBI Taxonomy" id="1220523"/>
    <lineage>
        <taxon>Eukaryota</taxon>
        <taxon>Metazoa</taxon>
        <taxon>Chordata</taxon>
        <taxon>Craniata</taxon>
        <taxon>Vertebrata</taxon>
        <taxon>Euteleostomi</taxon>
        <taxon>Archelosauria</taxon>
        <taxon>Archosauria</taxon>
        <taxon>Dinosauria</taxon>
        <taxon>Saurischia</taxon>
        <taxon>Theropoda</taxon>
        <taxon>Coelurosauria</taxon>
        <taxon>Aves</taxon>
        <taxon>Neognathae</taxon>
        <taxon>Neoaves</taxon>
        <taxon>Telluraves</taxon>
        <taxon>Australaves</taxon>
        <taxon>Passeriformes</taxon>
        <taxon>Sylvioidea</taxon>
        <taxon>Zosteropidae</taxon>
        <taxon>Zosterops</taxon>
    </lineage>
</organism>
<keyword evidence="2" id="KW-0227">DNA damage</keyword>
<dbReference type="GO" id="GO:0016035">
    <property type="term" value="C:zeta DNA polymerase complex"/>
    <property type="evidence" value="ECO:0007669"/>
    <property type="project" value="TreeGrafter"/>
</dbReference>
<name>A0A8D2NWL3_ZOSLA</name>
<reference evidence="8" key="2">
    <citation type="submission" date="2025-09" db="UniProtKB">
        <authorList>
            <consortium name="Ensembl"/>
        </authorList>
    </citation>
    <scope>IDENTIFICATION</scope>
</reference>
<reference evidence="8" key="1">
    <citation type="submission" date="2025-08" db="UniProtKB">
        <authorList>
            <consortium name="Ensembl"/>
        </authorList>
    </citation>
    <scope>IDENTIFICATION</scope>
</reference>
<evidence type="ECO:0000259" key="7">
    <source>
        <dbReference type="PROSITE" id="PS50815"/>
    </source>
</evidence>
<dbReference type="GO" id="GO:0005634">
    <property type="term" value="C:nucleus"/>
    <property type="evidence" value="ECO:0007669"/>
    <property type="project" value="UniProtKB-SubCell"/>
</dbReference>
<evidence type="ECO:0000256" key="6">
    <source>
        <dbReference type="SAM" id="MobiDB-lite"/>
    </source>
</evidence>
<evidence type="ECO:0000256" key="4">
    <source>
        <dbReference type="ARBA" id="ARBA00044131"/>
    </source>
</evidence>
<evidence type="ECO:0000256" key="2">
    <source>
        <dbReference type="ARBA" id="ARBA00022763"/>
    </source>
</evidence>
<keyword evidence="3" id="KW-0539">Nucleus</keyword>
<feature type="compositionally biased region" description="Low complexity" evidence="6">
    <location>
        <begin position="187"/>
        <end position="196"/>
    </location>
</feature>
<dbReference type="Proteomes" id="UP000694401">
    <property type="component" value="Unassembled WGS sequence"/>
</dbReference>
<evidence type="ECO:0000256" key="1">
    <source>
        <dbReference type="ARBA" id="ARBA00004123"/>
    </source>
</evidence>
<proteinExistence type="predicted"/>
<dbReference type="InterPro" id="IPR045091">
    <property type="entry name" value="Mad2-like"/>
</dbReference>
<comment type="subcellular location">
    <subcellularLocation>
        <location evidence="1">Nucleus</location>
    </subcellularLocation>
</comment>
<keyword evidence="9" id="KW-1185">Reference proteome</keyword>
<evidence type="ECO:0000313" key="8">
    <source>
        <dbReference type="Ensembl" id="ENSZLMP00000005285.1"/>
    </source>
</evidence>
<dbReference type="Pfam" id="PF02301">
    <property type="entry name" value="HORMA"/>
    <property type="match status" value="1"/>
</dbReference>
<dbReference type="GO" id="GO:0006974">
    <property type="term" value="P:DNA damage response"/>
    <property type="evidence" value="ECO:0007669"/>
    <property type="project" value="UniProtKB-KW"/>
</dbReference>
<evidence type="ECO:0000256" key="5">
    <source>
        <dbReference type="ARBA" id="ARBA00044264"/>
    </source>
</evidence>
<dbReference type="Ensembl" id="ENSZLMT00000005460.1">
    <property type="protein sequence ID" value="ENSZLMP00000005285.1"/>
    <property type="gene ID" value="ENSZLMG00000003765.1"/>
</dbReference>